<dbReference type="PROSITE" id="PS50928">
    <property type="entry name" value="ABC_TM1"/>
    <property type="match status" value="2"/>
</dbReference>
<feature type="transmembrane region" description="Helical" evidence="8">
    <location>
        <begin position="22"/>
        <end position="48"/>
    </location>
</feature>
<feature type="transmembrane region" description="Helical" evidence="8">
    <location>
        <begin position="530"/>
        <end position="549"/>
    </location>
</feature>
<feature type="transmembrane region" description="Helical" evidence="8">
    <location>
        <begin position="475"/>
        <end position="494"/>
    </location>
</feature>
<comment type="caution">
    <text evidence="10">The sequence shown here is derived from an EMBL/GenBank/DDBJ whole genome shotgun (WGS) entry which is preliminary data.</text>
</comment>
<dbReference type="InterPro" id="IPR035906">
    <property type="entry name" value="MetI-like_sf"/>
</dbReference>
<feature type="transmembrane region" description="Helical" evidence="8">
    <location>
        <begin position="252"/>
        <end position="270"/>
    </location>
</feature>
<evidence type="ECO:0000256" key="3">
    <source>
        <dbReference type="ARBA" id="ARBA00022475"/>
    </source>
</evidence>
<feature type="domain" description="ABC transmembrane type-1" evidence="9">
    <location>
        <begin position="342"/>
        <end position="548"/>
    </location>
</feature>
<accession>A0ABV7AH70</accession>
<feature type="transmembrane region" description="Helical" evidence="8">
    <location>
        <begin position="301"/>
        <end position="321"/>
    </location>
</feature>
<sequence>MVEQNGQVYGARWRGRLRADPWSLGAVVIAALVLAPVLAVVAMALRPAGNIWPHLLATTLPRYMENTLLLMAGVGVLTAAVGAGAAWLVSMYRFPLSRLLDYALLLPLAVPAYVGAYALVDFLEYAGPVQAGLRAAMGWSSPRDYWFPEIRSRWAAVVVLSAALYPYVYLLARSAFREQSGAAYEVARALGTGPVGLFRRVGLPLARPAIAVGVALAMMETVNDFGVVDYFGVQTLTTGIFSTWLSGNNAGGAAQLACVILVLIFGLVWIERLSRRNLRFYQMARHARPVVPLRLSGWQGWAATAACLLPLLLGFVLPVAVMALHALDNPGGWVARGLGRALINTLTVAGTASVVTVAAALFLVYGVRLSGRLVPRLMLPATTIGYAAPGAVLAVGILIPMAGFDNAFADMVLRLTGYDPGLIVTGSAAAIVIAYCVRFFGIAQGAIDSAFGRVSPSLPMAARSLGRTAGGALRAVYLPLMRGSVGTALLLVFVDGVKELPATLLLRPFNFATLATRVQEKASLENLGDASPAAILVMLVGLVAVVLLARANRPGAIAKP</sequence>
<feature type="transmembrane region" description="Helical" evidence="8">
    <location>
        <begin position="341"/>
        <end position="365"/>
    </location>
</feature>
<reference evidence="11" key="1">
    <citation type="journal article" date="2019" name="Int. J. Syst. Evol. Microbiol.">
        <title>The Global Catalogue of Microorganisms (GCM) 10K type strain sequencing project: providing services to taxonomists for standard genome sequencing and annotation.</title>
        <authorList>
            <consortium name="The Broad Institute Genomics Platform"/>
            <consortium name="The Broad Institute Genome Sequencing Center for Infectious Disease"/>
            <person name="Wu L."/>
            <person name="Ma J."/>
        </authorList>
    </citation>
    <scope>NUCLEOTIDE SEQUENCE [LARGE SCALE GENOMIC DNA]</scope>
    <source>
        <strain evidence="11">KCTC 62192</strain>
    </source>
</reference>
<evidence type="ECO:0000256" key="1">
    <source>
        <dbReference type="ARBA" id="ARBA00004429"/>
    </source>
</evidence>
<feature type="transmembrane region" description="Helical" evidence="8">
    <location>
        <begin position="154"/>
        <end position="172"/>
    </location>
</feature>
<dbReference type="EMBL" id="JBHRSK010000007">
    <property type="protein sequence ID" value="MFC2968724.1"/>
    <property type="molecule type" value="Genomic_DNA"/>
</dbReference>
<organism evidence="10 11">
    <name type="scientific">Acidimangrovimonas pyrenivorans</name>
    <dbReference type="NCBI Taxonomy" id="2030798"/>
    <lineage>
        <taxon>Bacteria</taxon>
        <taxon>Pseudomonadati</taxon>
        <taxon>Pseudomonadota</taxon>
        <taxon>Alphaproteobacteria</taxon>
        <taxon>Rhodobacterales</taxon>
        <taxon>Paracoccaceae</taxon>
        <taxon>Acidimangrovimonas</taxon>
    </lineage>
</organism>
<proteinExistence type="inferred from homology"/>
<comment type="subcellular location">
    <subcellularLocation>
        <location evidence="1">Cell inner membrane</location>
        <topology evidence="1">Multi-pass membrane protein</topology>
    </subcellularLocation>
    <subcellularLocation>
        <location evidence="8">Cell membrane</location>
        <topology evidence="8">Multi-pass membrane protein</topology>
    </subcellularLocation>
</comment>
<dbReference type="PANTHER" id="PTHR43357">
    <property type="entry name" value="INNER MEMBRANE ABC TRANSPORTER PERMEASE PROTEIN YDCV"/>
    <property type="match status" value="1"/>
</dbReference>
<evidence type="ECO:0000256" key="7">
    <source>
        <dbReference type="ARBA" id="ARBA00023136"/>
    </source>
</evidence>
<dbReference type="InterPro" id="IPR000515">
    <property type="entry name" value="MetI-like"/>
</dbReference>
<feature type="transmembrane region" description="Helical" evidence="8">
    <location>
        <begin position="377"/>
        <end position="402"/>
    </location>
</feature>
<evidence type="ECO:0000256" key="6">
    <source>
        <dbReference type="ARBA" id="ARBA00022989"/>
    </source>
</evidence>
<dbReference type="CDD" id="cd06261">
    <property type="entry name" value="TM_PBP2"/>
    <property type="match status" value="2"/>
</dbReference>
<dbReference type="Proteomes" id="UP001595443">
    <property type="component" value="Unassembled WGS sequence"/>
</dbReference>
<dbReference type="RefSeq" id="WP_377833419.1">
    <property type="nucleotide sequence ID" value="NZ_JBHRSK010000007.1"/>
</dbReference>
<keyword evidence="3" id="KW-1003">Cell membrane</keyword>
<keyword evidence="11" id="KW-1185">Reference proteome</keyword>
<evidence type="ECO:0000259" key="9">
    <source>
        <dbReference type="PROSITE" id="PS50928"/>
    </source>
</evidence>
<evidence type="ECO:0000256" key="2">
    <source>
        <dbReference type="ARBA" id="ARBA00022448"/>
    </source>
</evidence>
<feature type="transmembrane region" description="Helical" evidence="8">
    <location>
        <begin position="68"/>
        <end position="90"/>
    </location>
</feature>
<name>A0ABV7AH70_9RHOB</name>
<dbReference type="Gene3D" id="1.10.3720.10">
    <property type="entry name" value="MetI-like"/>
    <property type="match status" value="2"/>
</dbReference>
<evidence type="ECO:0000313" key="10">
    <source>
        <dbReference type="EMBL" id="MFC2968724.1"/>
    </source>
</evidence>
<keyword evidence="7 8" id="KW-0472">Membrane</keyword>
<dbReference type="PANTHER" id="PTHR43357:SF3">
    <property type="entry name" value="FE(3+)-TRANSPORT SYSTEM PERMEASE PROTEIN FBPB 2"/>
    <property type="match status" value="1"/>
</dbReference>
<keyword evidence="5 8" id="KW-0812">Transmembrane</keyword>
<keyword evidence="2 8" id="KW-0813">Transport</keyword>
<protein>
    <submittedName>
        <fullName evidence="10">ABC transporter permease</fullName>
    </submittedName>
</protein>
<dbReference type="Pfam" id="PF00528">
    <property type="entry name" value="BPD_transp_1"/>
    <property type="match status" value="1"/>
</dbReference>
<evidence type="ECO:0000256" key="8">
    <source>
        <dbReference type="RuleBase" id="RU363032"/>
    </source>
</evidence>
<evidence type="ECO:0000313" key="11">
    <source>
        <dbReference type="Proteomes" id="UP001595443"/>
    </source>
</evidence>
<comment type="similarity">
    <text evidence="8">Belongs to the binding-protein-dependent transport system permease family.</text>
</comment>
<feature type="domain" description="ABC transmembrane type-1" evidence="9">
    <location>
        <begin position="64"/>
        <end position="269"/>
    </location>
</feature>
<gene>
    <name evidence="10" type="ORF">ACFOES_11520</name>
</gene>
<keyword evidence="4" id="KW-0997">Cell inner membrane</keyword>
<keyword evidence="6 8" id="KW-1133">Transmembrane helix</keyword>
<feature type="transmembrane region" description="Helical" evidence="8">
    <location>
        <begin position="422"/>
        <end position="443"/>
    </location>
</feature>
<dbReference type="SUPFAM" id="SSF161098">
    <property type="entry name" value="MetI-like"/>
    <property type="match status" value="2"/>
</dbReference>
<evidence type="ECO:0000256" key="4">
    <source>
        <dbReference type="ARBA" id="ARBA00022519"/>
    </source>
</evidence>
<feature type="transmembrane region" description="Helical" evidence="8">
    <location>
        <begin position="102"/>
        <end position="120"/>
    </location>
</feature>
<evidence type="ECO:0000256" key="5">
    <source>
        <dbReference type="ARBA" id="ARBA00022692"/>
    </source>
</evidence>